<accession>A0ABV6XTB1</accession>
<gene>
    <name evidence="3" type="ORF">ABUW04_24910</name>
</gene>
<evidence type="ECO:0000313" key="4">
    <source>
        <dbReference type="Proteomes" id="UP001592581"/>
    </source>
</evidence>
<evidence type="ECO:0000256" key="1">
    <source>
        <dbReference type="SAM" id="MobiDB-lite"/>
    </source>
</evidence>
<dbReference type="Gene3D" id="3.90.1200.10">
    <property type="match status" value="1"/>
</dbReference>
<dbReference type="PANTHER" id="PTHR21310">
    <property type="entry name" value="AMINOGLYCOSIDE PHOSPHOTRANSFERASE-RELATED-RELATED"/>
    <property type="match status" value="1"/>
</dbReference>
<dbReference type="Gene3D" id="3.30.200.20">
    <property type="entry name" value="Phosphorylase Kinase, domain 1"/>
    <property type="match status" value="1"/>
</dbReference>
<evidence type="ECO:0000259" key="2">
    <source>
        <dbReference type="Pfam" id="PF01636"/>
    </source>
</evidence>
<protein>
    <submittedName>
        <fullName evidence="3">Aminoglycoside phosphotransferase family protein</fullName>
        <ecNumber evidence="3">2.7.-.-</ecNumber>
    </submittedName>
</protein>
<evidence type="ECO:0000313" key="3">
    <source>
        <dbReference type="EMBL" id="MFC1441505.1"/>
    </source>
</evidence>
<dbReference type="Pfam" id="PF01636">
    <property type="entry name" value="APH"/>
    <property type="match status" value="1"/>
</dbReference>
<dbReference type="Proteomes" id="UP001592581">
    <property type="component" value="Unassembled WGS sequence"/>
</dbReference>
<sequence>MPVQKMHADEADIDAALVGRLIRAQFPQWSDLPLSRVPSAGTDNALFRLGPDLAVRLPRLPHSAGQAEKEAHWLPRLAPHLPLAVPTPVAVGEPGAGYPWPWSICRWLDGETLTDSAFADPTAAAVALAEFITALRRIDPTDGPAAGRGTPLAPRDTPTREALTALRGRLPEDDLKTLGQVWEESLRAPSRQKPPVWLHGDLLPGNLLVQQGRLSAVIDFGTLGTGDPAVDLLPAWSLFSGESRTAFRNAVDTDEAAWSRGRGWALSIALIIMPYYWNTNPVLMAVARRIVGEVLAE</sequence>
<dbReference type="InterPro" id="IPR002575">
    <property type="entry name" value="Aminoglycoside_PTrfase"/>
</dbReference>
<dbReference type="GO" id="GO:0016740">
    <property type="term" value="F:transferase activity"/>
    <property type="evidence" value="ECO:0007669"/>
    <property type="project" value="UniProtKB-KW"/>
</dbReference>
<reference evidence="3 4" key="1">
    <citation type="submission" date="2024-06" db="EMBL/GenBank/DDBJ databases">
        <authorList>
            <person name="Lee S.D."/>
        </authorList>
    </citation>
    <scope>NUCLEOTIDE SEQUENCE [LARGE SCALE GENOMIC DNA]</scope>
    <source>
        <strain evidence="3 4">N1-10</strain>
    </source>
</reference>
<dbReference type="InterPro" id="IPR051678">
    <property type="entry name" value="AGP_Transferase"/>
</dbReference>
<dbReference type="SUPFAM" id="SSF56112">
    <property type="entry name" value="Protein kinase-like (PK-like)"/>
    <property type="match status" value="1"/>
</dbReference>
<keyword evidence="3" id="KW-0808">Transferase</keyword>
<dbReference type="CDD" id="cd05155">
    <property type="entry name" value="APH_ChoK_like_1"/>
    <property type="match status" value="1"/>
</dbReference>
<name>A0ABV6XTB1_9ACTN</name>
<feature type="region of interest" description="Disordered" evidence="1">
    <location>
        <begin position="139"/>
        <end position="159"/>
    </location>
</feature>
<feature type="domain" description="Aminoglycoside phosphotransferase" evidence="2">
    <location>
        <begin position="38"/>
        <end position="264"/>
    </location>
</feature>
<dbReference type="InterPro" id="IPR011009">
    <property type="entry name" value="Kinase-like_dom_sf"/>
</dbReference>
<organism evidence="3 4">
    <name type="scientific">Streptacidiphilus jeojiensis</name>
    <dbReference type="NCBI Taxonomy" id="3229225"/>
    <lineage>
        <taxon>Bacteria</taxon>
        <taxon>Bacillati</taxon>
        <taxon>Actinomycetota</taxon>
        <taxon>Actinomycetes</taxon>
        <taxon>Kitasatosporales</taxon>
        <taxon>Streptomycetaceae</taxon>
        <taxon>Streptacidiphilus</taxon>
    </lineage>
</organism>
<dbReference type="EC" id="2.7.-.-" evidence="3"/>
<proteinExistence type="predicted"/>
<dbReference type="PANTHER" id="PTHR21310:SF42">
    <property type="entry name" value="BIFUNCTIONAL AAC_APH"/>
    <property type="match status" value="1"/>
</dbReference>
<keyword evidence="4" id="KW-1185">Reference proteome</keyword>
<comment type="caution">
    <text evidence="3">The sequence shown here is derived from an EMBL/GenBank/DDBJ whole genome shotgun (WGS) entry which is preliminary data.</text>
</comment>
<dbReference type="RefSeq" id="WP_380566669.1">
    <property type="nucleotide sequence ID" value="NZ_JBEUKS010000009.1"/>
</dbReference>
<dbReference type="EMBL" id="JBEUKS010000009">
    <property type="protein sequence ID" value="MFC1441505.1"/>
    <property type="molecule type" value="Genomic_DNA"/>
</dbReference>